<sequence length="310" mass="33518">MSRAYTTGRQWFPGAAQRFLAVDDVSFTVQHQEIFGLLGTNGAGKTTTLEVLEGLNAPTEGTVEVFGRDPLKDRELVRPAMGIMLQSGGLPRELTVRETMTVWRGTCTHPRPTEDVLHDVDLVHRADVRVGSLSGGEQRRLDLACALVGDPELLFLDEPTTGLDPESRHRTWELLRRLNQGGLTMMITTHYMEEAEALCDRVAIMDGGKIHISDTVAELKSTVPAQITFACAPDALDQLVQGVRASGIVHSGQQVTVSTKALQEDALTVLSNAQRLGIALPNFAARPASLDQVFMQIAGEGVSAPLAKSA</sequence>
<comment type="subcellular location">
    <subcellularLocation>
        <location evidence="1">Cell membrane</location>
        <topology evidence="1">Peripheral membrane protein</topology>
    </subcellularLocation>
</comment>
<dbReference type="AlphaFoldDB" id="A0A418Q5N3"/>
<dbReference type="PANTHER" id="PTHR42711:SF17">
    <property type="entry name" value="ABC TRANSPORTER ATP-BINDING PROTEIN"/>
    <property type="match status" value="1"/>
</dbReference>
<dbReference type="SMART" id="SM00382">
    <property type="entry name" value="AAA"/>
    <property type="match status" value="1"/>
</dbReference>
<reference evidence="7 8" key="1">
    <citation type="submission" date="2018-09" db="EMBL/GenBank/DDBJ databases">
        <title>Optimization and identification of Corynebacterium falsenii FN1-14 from fish paste.</title>
        <authorList>
            <person name="Daroonpunt R."/>
            <person name="Tanasupawat S."/>
        </authorList>
    </citation>
    <scope>NUCLEOTIDE SEQUENCE [LARGE SCALE GENOMIC DNA]</scope>
    <source>
        <strain evidence="7 8">FN1-14</strain>
    </source>
</reference>
<keyword evidence="2" id="KW-0813">Transport</keyword>
<gene>
    <name evidence="7" type="ORF">D3M95_09345</name>
</gene>
<proteinExistence type="predicted"/>
<evidence type="ECO:0000259" key="6">
    <source>
        <dbReference type="PROSITE" id="PS50893"/>
    </source>
</evidence>
<keyword evidence="4 7" id="KW-0067">ATP-binding</keyword>
<dbReference type="PANTHER" id="PTHR42711">
    <property type="entry name" value="ABC TRANSPORTER ATP-BINDING PROTEIN"/>
    <property type="match status" value="1"/>
</dbReference>
<comment type="caution">
    <text evidence="7">The sequence shown here is derived from an EMBL/GenBank/DDBJ whole genome shotgun (WGS) entry which is preliminary data.</text>
</comment>
<feature type="domain" description="ABC transporter" evidence="6">
    <location>
        <begin position="2"/>
        <end position="232"/>
    </location>
</feature>
<keyword evidence="5" id="KW-0046">Antibiotic resistance</keyword>
<dbReference type="InterPro" id="IPR017871">
    <property type="entry name" value="ABC_transporter-like_CS"/>
</dbReference>
<dbReference type="PROSITE" id="PS00211">
    <property type="entry name" value="ABC_TRANSPORTER_1"/>
    <property type="match status" value="1"/>
</dbReference>
<accession>A0A418Q5N3</accession>
<dbReference type="InterPro" id="IPR003439">
    <property type="entry name" value="ABC_transporter-like_ATP-bd"/>
</dbReference>
<evidence type="ECO:0000256" key="2">
    <source>
        <dbReference type="ARBA" id="ARBA00022448"/>
    </source>
</evidence>
<dbReference type="EMBL" id="QXJK01000011">
    <property type="protein sequence ID" value="RIX33901.1"/>
    <property type="molecule type" value="Genomic_DNA"/>
</dbReference>
<organism evidence="7 8">
    <name type="scientific">Corynebacterium falsenii</name>
    <dbReference type="NCBI Taxonomy" id="108486"/>
    <lineage>
        <taxon>Bacteria</taxon>
        <taxon>Bacillati</taxon>
        <taxon>Actinomycetota</taxon>
        <taxon>Actinomycetes</taxon>
        <taxon>Mycobacteriales</taxon>
        <taxon>Corynebacteriaceae</taxon>
        <taxon>Corynebacterium</taxon>
    </lineage>
</organism>
<name>A0A418Q5N3_9CORY</name>
<evidence type="ECO:0000256" key="1">
    <source>
        <dbReference type="ARBA" id="ARBA00004202"/>
    </source>
</evidence>
<keyword evidence="8" id="KW-1185">Reference proteome</keyword>
<evidence type="ECO:0000313" key="7">
    <source>
        <dbReference type="EMBL" id="RIX33901.1"/>
    </source>
</evidence>
<dbReference type="Pfam" id="PF00005">
    <property type="entry name" value="ABC_tran"/>
    <property type="match status" value="1"/>
</dbReference>
<evidence type="ECO:0000313" key="8">
    <source>
        <dbReference type="Proteomes" id="UP000285278"/>
    </source>
</evidence>
<dbReference type="GO" id="GO:0046677">
    <property type="term" value="P:response to antibiotic"/>
    <property type="evidence" value="ECO:0007669"/>
    <property type="project" value="UniProtKB-KW"/>
</dbReference>
<dbReference type="Proteomes" id="UP000285278">
    <property type="component" value="Unassembled WGS sequence"/>
</dbReference>
<dbReference type="OrthoDB" id="9804819at2"/>
<dbReference type="CDD" id="cd03263">
    <property type="entry name" value="ABC_subfamily_A"/>
    <property type="match status" value="1"/>
</dbReference>
<dbReference type="SUPFAM" id="SSF52540">
    <property type="entry name" value="P-loop containing nucleoside triphosphate hydrolases"/>
    <property type="match status" value="1"/>
</dbReference>
<dbReference type="GO" id="GO:0005524">
    <property type="term" value="F:ATP binding"/>
    <property type="evidence" value="ECO:0007669"/>
    <property type="project" value="UniProtKB-KW"/>
</dbReference>
<dbReference type="InterPro" id="IPR003593">
    <property type="entry name" value="AAA+_ATPase"/>
</dbReference>
<dbReference type="GO" id="GO:0016887">
    <property type="term" value="F:ATP hydrolysis activity"/>
    <property type="evidence" value="ECO:0007669"/>
    <property type="project" value="InterPro"/>
</dbReference>
<dbReference type="InterPro" id="IPR027417">
    <property type="entry name" value="P-loop_NTPase"/>
</dbReference>
<protein>
    <submittedName>
        <fullName evidence="7">ABC transporter ATP-binding protein</fullName>
    </submittedName>
</protein>
<keyword evidence="3" id="KW-0547">Nucleotide-binding</keyword>
<dbReference type="Gene3D" id="3.40.50.300">
    <property type="entry name" value="P-loop containing nucleotide triphosphate hydrolases"/>
    <property type="match status" value="1"/>
</dbReference>
<dbReference type="GO" id="GO:0005886">
    <property type="term" value="C:plasma membrane"/>
    <property type="evidence" value="ECO:0007669"/>
    <property type="project" value="UniProtKB-SubCell"/>
</dbReference>
<dbReference type="InterPro" id="IPR050763">
    <property type="entry name" value="ABC_transporter_ATP-binding"/>
</dbReference>
<evidence type="ECO:0000256" key="5">
    <source>
        <dbReference type="ARBA" id="ARBA00023251"/>
    </source>
</evidence>
<dbReference type="PROSITE" id="PS50893">
    <property type="entry name" value="ABC_TRANSPORTER_2"/>
    <property type="match status" value="1"/>
</dbReference>
<dbReference type="RefSeq" id="WP_119665164.1">
    <property type="nucleotide sequence ID" value="NZ_QXJK01000011.1"/>
</dbReference>
<evidence type="ECO:0000256" key="3">
    <source>
        <dbReference type="ARBA" id="ARBA00022741"/>
    </source>
</evidence>
<dbReference type="STRING" id="1451189.CFAL_01330"/>
<evidence type="ECO:0000256" key="4">
    <source>
        <dbReference type="ARBA" id="ARBA00022840"/>
    </source>
</evidence>